<evidence type="ECO:0000256" key="1">
    <source>
        <dbReference type="SAM" id="MobiDB-lite"/>
    </source>
</evidence>
<reference evidence="2" key="1">
    <citation type="submission" date="2019-08" db="EMBL/GenBank/DDBJ databases">
        <authorList>
            <person name="Kucharzyk K."/>
            <person name="Murdoch R.W."/>
            <person name="Higgins S."/>
            <person name="Loffler F."/>
        </authorList>
    </citation>
    <scope>NUCLEOTIDE SEQUENCE</scope>
</reference>
<organism evidence="2">
    <name type="scientific">bioreactor metagenome</name>
    <dbReference type="NCBI Taxonomy" id="1076179"/>
    <lineage>
        <taxon>unclassified sequences</taxon>
        <taxon>metagenomes</taxon>
        <taxon>ecological metagenomes</taxon>
    </lineage>
</organism>
<feature type="compositionally biased region" description="Basic and acidic residues" evidence="1">
    <location>
        <begin position="36"/>
        <end position="49"/>
    </location>
</feature>
<comment type="caution">
    <text evidence="2">The sequence shown here is derived from an EMBL/GenBank/DDBJ whole genome shotgun (WGS) entry which is preliminary data.</text>
</comment>
<dbReference type="EMBL" id="VSSQ01006132">
    <property type="protein sequence ID" value="MPM31640.1"/>
    <property type="molecule type" value="Genomic_DNA"/>
</dbReference>
<sequence length="891" mass="98078">MFETVSDVHVTNARIRDIVSISGPFGRIVPVLGGPKRREPVPESGREEELSPGEAESGFAPMRLFDYSAPGVERNGLLLYHKTLFDTDGSAELYLRAVSYETGADLASELADPARYRWSYYAPDGLLPFDRVSASGGCLVLGKAGENGKVRLEDGEYSLVYLEALAPVTEPVNLGELSVSSRCGETPADFVVCSDADADPAAFLPFGETVSVFDECYIGHDRIFSQAEALISLRFALSVRERLVNLTQQQEDDSLKVIKRKPRSVQYHTAETAPQQVSLEYFNGTGWVRLITRQDWSAVFDGTRGGAVELSFVCPADWQPALAGGHLGRALRIRVARADNCYLIPCLHRVPLVEGLTLSYSFLGSWKAPQRLGRICGTARSDLTDYAARGLPFAAFSPLPYTGNALYLGFDRKIEGAPVSILFDVEESVHFSGAPIRFEYSTRKGFQPMKTVDHTHSMSCAGTVQFIPPADFAKTEVEGVSRFWIRLVDETGEGGSPGRYHAVLRAITPNALEIRNVETLPQEDFYIDAAVPDMSFPIAARNILTARVFVNERSRHSVQAMRGMIKEHPERVRVGYNFLGDITEFFVLWTEVENFDNSQPGDRHYLIDRMTSTIRFGDGVSVAIPQAQSGVAFTVQTVCCDGARGNLPPGRVNAAMRNLLYVRSISNPMATCAGSNIESVESARLRGANLLSAKNRLVSELDYVREVRAFSAAIDQVKCVAGRDIDGKAAPGLVSLAVLMKDFQDGAYSFNSIRERLLDRLAQKCEATLSPKNLRLSEPIFAEISVDVWAWVKSMEQSFQTQNLIRERLSDFLHPVSGPGRPGWNIGRLPTEAQIGMLLQSIRCEASIGRFIVTARYVDKNGAHECDLSALEGHPFVIGVNGSHRVHLQLG</sequence>
<evidence type="ECO:0008006" key="3">
    <source>
        <dbReference type="Google" id="ProtNLM"/>
    </source>
</evidence>
<name>A0A644YSV5_9ZZZZ</name>
<feature type="region of interest" description="Disordered" evidence="1">
    <location>
        <begin position="32"/>
        <end position="55"/>
    </location>
</feature>
<evidence type="ECO:0000313" key="2">
    <source>
        <dbReference type="EMBL" id="MPM31640.1"/>
    </source>
</evidence>
<accession>A0A644YSV5</accession>
<proteinExistence type="predicted"/>
<protein>
    <recommendedName>
        <fullName evidence="3">Baseplate protein J-like domain-containing protein</fullName>
    </recommendedName>
</protein>
<gene>
    <name evidence="2" type="ORF">SDC9_78196</name>
</gene>
<dbReference type="AlphaFoldDB" id="A0A644YSV5"/>